<dbReference type="EMBL" id="FXXP01000003">
    <property type="protein sequence ID" value="SMX30183.1"/>
    <property type="molecule type" value="Genomic_DNA"/>
</dbReference>
<feature type="compositionally biased region" description="Acidic residues" evidence="1">
    <location>
        <begin position="203"/>
        <end position="215"/>
    </location>
</feature>
<reference evidence="3" key="1">
    <citation type="submission" date="2017-05" db="EMBL/GenBank/DDBJ databases">
        <authorList>
            <person name="Rodrigo-Torres L."/>
            <person name="Arahal R. D."/>
            <person name="Lucena T."/>
        </authorList>
    </citation>
    <scope>NUCLEOTIDE SEQUENCE [LARGE SCALE GENOMIC DNA]</scope>
    <source>
        <strain evidence="3">CECT 8649</strain>
    </source>
</reference>
<evidence type="ECO:0000256" key="1">
    <source>
        <dbReference type="SAM" id="MobiDB-lite"/>
    </source>
</evidence>
<sequence length="331" mass="34400">MKTVTLSISNIPTSTQAFLAEQGWTIADVAAWLAEGDFLAISAALEVDPTAALNAMLNTPSALEALAAGATEDAFGEIGGAKGIEDHMAGLPEAGEDKMEQAASGDQSTLFEGDGWHTDTGKPNYQTAQPGDIVYDSNGKEAGVMTKNGIDLWLDGTDEDGDGKADYAVDEDGTIYLWPEEGHNPEPEQEDEPEDGTGKTPEDDGDSPEPEDTTPEDGKETPPEEDDAPAGGSDTAAIPAGGEDGLGGCSGDEDGADIPDAFEFRKPGDDGTTQPGPDTYEVEVELVLHGPTYGLTQPAQGDGEFSGGVVVEPVDPTYGTTQPDPIDDFIF</sequence>
<dbReference type="Proteomes" id="UP000225972">
    <property type="component" value="Unassembled WGS sequence"/>
</dbReference>
<name>A0A238JIH7_9RHOB</name>
<feature type="region of interest" description="Disordered" evidence="1">
    <location>
        <begin position="110"/>
        <end position="132"/>
    </location>
</feature>
<evidence type="ECO:0000313" key="2">
    <source>
        <dbReference type="EMBL" id="SMX30183.1"/>
    </source>
</evidence>
<evidence type="ECO:0000313" key="3">
    <source>
        <dbReference type="Proteomes" id="UP000225972"/>
    </source>
</evidence>
<organism evidence="2 3">
    <name type="scientific">Pelagimonas phthalicica</name>
    <dbReference type="NCBI Taxonomy" id="1037362"/>
    <lineage>
        <taxon>Bacteria</taxon>
        <taxon>Pseudomonadati</taxon>
        <taxon>Pseudomonadota</taxon>
        <taxon>Alphaproteobacteria</taxon>
        <taxon>Rhodobacterales</taxon>
        <taxon>Roseobacteraceae</taxon>
        <taxon>Pelagimonas</taxon>
    </lineage>
</organism>
<dbReference type="RefSeq" id="WP_133840853.1">
    <property type="nucleotide sequence ID" value="NZ_FXXP01000003.1"/>
</dbReference>
<keyword evidence="3" id="KW-1185">Reference proteome</keyword>
<proteinExistence type="predicted"/>
<gene>
    <name evidence="2" type="ORF">TRP8649_04325</name>
</gene>
<feature type="region of interest" description="Disordered" evidence="1">
    <location>
        <begin position="177"/>
        <end position="279"/>
    </location>
</feature>
<protein>
    <submittedName>
        <fullName evidence="2">Uncharacterized protein</fullName>
    </submittedName>
</protein>
<accession>A0A238JIH7</accession>
<feature type="region of interest" description="Disordered" evidence="1">
    <location>
        <begin position="293"/>
        <end position="331"/>
    </location>
</feature>
<dbReference type="AlphaFoldDB" id="A0A238JIH7"/>